<comment type="similarity">
    <text evidence="1">Belongs to the short-chain dehydrogenases/reductases (SDR) family.</text>
</comment>
<accession>A0ABW0IF30</accession>
<dbReference type="InterPro" id="IPR002347">
    <property type="entry name" value="SDR_fam"/>
</dbReference>
<dbReference type="EMBL" id="JBHSMA010000008">
    <property type="protein sequence ID" value="MFC5411879.1"/>
    <property type="molecule type" value="Genomic_DNA"/>
</dbReference>
<dbReference type="RefSeq" id="WP_379848822.1">
    <property type="nucleotide sequence ID" value="NZ_JBHSMA010000008.1"/>
</dbReference>
<comment type="caution">
    <text evidence="3">The sequence shown here is derived from an EMBL/GenBank/DDBJ whole genome shotgun (WGS) entry which is preliminary data.</text>
</comment>
<evidence type="ECO:0000256" key="1">
    <source>
        <dbReference type="ARBA" id="ARBA00006484"/>
    </source>
</evidence>
<dbReference type="Gene3D" id="3.40.50.720">
    <property type="entry name" value="NAD(P)-binding Rossmann-like Domain"/>
    <property type="match status" value="1"/>
</dbReference>
<evidence type="ECO:0000313" key="4">
    <source>
        <dbReference type="Proteomes" id="UP001596106"/>
    </source>
</evidence>
<name>A0ABW0IF30_9BACT</name>
<evidence type="ECO:0000256" key="2">
    <source>
        <dbReference type="ARBA" id="ARBA00023002"/>
    </source>
</evidence>
<dbReference type="InterPro" id="IPR036291">
    <property type="entry name" value="NAD(P)-bd_dom_sf"/>
</dbReference>
<keyword evidence="4" id="KW-1185">Reference proteome</keyword>
<dbReference type="Pfam" id="PF13561">
    <property type="entry name" value="adh_short_C2"/>
    <property type="match status" value="1"/>
</dbReference>
<keyword evidence="2 3" id="KW-0560">Oxidoreductase</keyword>
<reference evidence="4" key="1">
    <citation type="journal article" date="2019" name="Int. J. Syst. Evol. Microbiol.">
        <title>The Global Catalogue of Microorganisms (GCM) 10K type strain sequencing project: providing services to taxonomists for standard genome sequencing and annotation.</title>
        <authorList>
            <consortium name="The Broad Institute Genomics Platform"/>
            <consortium name="The Broad Institute Genome Sequencing Center for Infectious Disease"/>
            <person name="Wu L."/>
            <person name="Ma J."/>
        </authorList>
    </citation>
    <scope>NUCLEOTIDE SEQUENCE [LARGE SCALE GENOMIC DNA]</scope>
    <source>
        <strain evidence="4">CCUG 55250</strain>
    </source>
</reference>
<proteinExistence type="inferred from homology"/>
<sequence>MNWVNKVVVITGATTGIGKATRHLLTERGATVYNLDVHQLPADDTRGTFIPCDVRQKTDIHRAYQIIIEREQKIDLLFANAGVHLFASMEQTSDEELDNLIAINIKGTFYTIREVLPYMKAQRKGSIVLMGSDQALVGKASSSVYGLTKGAIGQLTKSTAIDCAPFNIRVNCVCPGTIDTPLLHKAVTHFARVNSVPEVDVYTSLDTVQPWGRVGKPEEIAQVVAFLLSDENSFMTGSLVSSDGGYVCQ</sequence>
<gene>
    <name evidence="3" type="ORF">ACFPMF_21325</name>
</gene>
<evidence type="ECO:0000313" key="3">
    <source>
        <dbReference type="EMBL" id="MFC5411879.1"/>
    </source>
</evidence>
<dbReference type="PANTHER" id="PTHR24321:SF8">
    <property type="entry name" value="ESTRADIOL 17-BETA-DEHYDROGENASE 8-RELATED"/>
    <property type="match status" value="1"/>
</dbReference>
<dbReference type="SUPFAM" id="SSF51735">
    <property type="entry name" value="NAD(P)-binding Rossmann-fold domains"/>
    <property type="match status" value="1"/>
</dbReference>
<dbReference type="GO" id="GO:0016491">
    <property type="term" value="F:oxidoreductase activity"/>
    <property type="evidence" value="ECO:0007669"/>
    <property type="project" value="UniProtKB-KW"/>
</dbReference>
<protein>
    <submittedName>
        <fullName evidence="3">SDR family NAD(P)-dependent oxidoreductase</fullName>
        <ecNumber evidence="3">1.1.1.-</ecNumber>
    </submittedName>
</protein>
<organism evidence="3 4">
    <name type="scientific">Larkinella bovis</name>
    <dbReference type="NCBI Taxonomy" id="683041"/>
    <lineage>
        <taxon>Bacteria</taxon>
        <taxon>Pseudomonadati</taxon>
        <taxon>Bacteroidota</taxon>
        <taxon>Cytophagia</taxon>
        <taxon>Cytophagales</taxon>
        <taxon>Spirosomataceae</taxon>
        <taxon>Larkinella</taxon>
    </lineage>
</organism>
<dbReference type="PRINTS" id="PR00081">
    <property type="entry name" value="GDHRDH"/>
</dbReference>
<dbReference type="Proteomes" id="UP001596106">
    <property type="component" value="Unassembled WGS sequence"/>
</dbReference>
<dbReference type="CDD" id="cd05233">
    <property type="entry name" value="SDR_c"/>
    <property type="match status" value="1"/>
</dbReference>
<dbReference type="PANTHER" id="PTHR24321">
    <property type="entry name" value="DEHYDROGENASES, SHORT CHAIN"/>
    <property type="match status" value="1"/>
</dbReference>
<dbReference type="EC" id="1.1.1.-" evidence="3"/>